<name>X1D904_9ZZZZ</name>
<dbReference type="EMBL" id="BART01020218">
    <property type="protein sequence ID" value="GAH01534.1"/>
    <property type="molecule type" value="Genomic_DNA"/>
</dbReference>
<feature type="non-terminal residue" evidence="1">
    <location>
        <position position="1"/>
    </location>
</feature>
<dbReference type="InterPro" id="IPR001680">
    <property type="entry name" value="WD40_rpt"/>
</dbReference>
<dbReference type="GO" id="GO:0005669">
    <property type="term" value="C:transcription factor TFIID complex"/>
    <property type="evidence" value="ECO:0007669"/>
    <property type="project" value="TreeGrafter"/>
</dbReference>
<dbReference type="AlphaFoldDB" id="X1D904"/>
<dbReference type="SMART" id="SM00320">
    <property type="entry name" value="WD40"/>
    <property type="match status" value="3"/>
</dbReference>
<reference evidence="1" key="1">
    <citation type="journal article" date="2014" name="Front. Microbiol.">
        <title>High frequency of phylogenetically diverse reductive dehalogenase-homologous genes in deep subseafloor sedimentary metagenomes.</title>
        <authorList>
            <person name="Kawai M."/>
            <person name="Futagami T."/>
            <person name="Toyoda A."/>
            <person name="Takaki Y."/>
            <person name="Nishi S."/>
            <person name="Hori S."/>
            <person name="Arai W."/>
            <person name="Tsubouchi T."/>
            <person name="Morono Y."/>
            <person name="Uchiyama I."/>
            <person name="Ito T."/>
            <person name="Fujiyama A."/>
            <person name="Inagaki F."/>
            <person name="Takami H."/>
        </authorList>
    </citation>
    <scope>NUCLEOTIDE SEQUENCE</scope>
    <source>
        <strain evidence="1">Expedition CK06-06</strain>
    </source>
</reference>
<dbReference type="GO" id="GO:0016251">
    <property type="term" value="F:RNA polymerase II general transcription initiation factor activity"/>
    <property type="evidence" value="ECO:0007669"/>
    <property type="project" value="TreeGrafter"/>
</dbReference>
<dbReference type="GO" id="GO:0006367">
    <property type="term" value="P:transcription initiation at RNA polymerase II promoter"/>
    <property type="evidence" value="ECO:0007669"/>
    <property type="project" value="TreeGrafter"/>
</dbReference>
<accession>X1D904</accession>
<dbReference type="InterPro" id="IPR015943">
    <property type="entry name" value="WD40/YVTN_repeat-like_dom_sf"/>
</dbReference>
<dbReference type="Pfam" id="PF00400">
    <property type="entry name" value="WD40"/>
    <property type="match status" value="2"/>
</dbReference>
<comment type="caution">
    <text evidence="1">The sequence shown here is derived from an EMBL/GenBank/DDBJ whole genome shotgun (WGS) entry which is preliminary data.</text>
</comment>
<organism evidence="1">
    <name type="scientific">marine sediment metagenome</name>
    <dbReference type="NCBI Taxonomy" id="412755"/>
    <lineage>
        <taxon>unclassified sequences</taxon>
        <taxon>metagenomes</taxon>
        <taxon>ecological metagenomes</taxon>
    </lineage>
</organism>
<proteinExistence type="predicted"/>
<dbReference type="InterPro" id="IPR036322">
    <property type="entry name" value="WD40_repeat_dom_sf"/>
</dbReference>
<protein>
    <submittedName>
        <fullName evidence="1">Uncharacterized protein</fullName>
    </submittedName>
</protein>
<dbReference type="SUPFAM" id="SSF50978">
    <property type="entry name" value="WD40 repeat-like"/>
    <property type="match status" value="1"/>
</dbReference>
<dbReference type="PANTHER" id="PTHR19879:SF1">
    <property type="entry name" value="CANNONBALL-RELATED"/>
    <property type="match status" value="1"/>
</dbReference>
<dbReference type="PROSITE" id="PS50082">
    <property type="entry name" value="WD_REPEATS_2"/>
    <property type="match status" value="1"/>
</dbReference>
<dbReference type="PANTHER" id="PTHR19879">
    <property type="entry name" value="TRANSCRIPTION INITIATION FACTOR TFIID"/>
    <property type="match status" value="1"/>
</dbReference>
<dbReference type="PROSITE" id="PS50294">
    <property type="entry name" value="WD_REPEATS_REGION"/>
    <property type="match status" value="1"/>
</dbReference>
<dbReference type="Gene3D" id="2.130.10.10">
    <property type="entry name" value="YVTN repeat-like/Quinoprotein amine dehydrogenase"/>
    <property type="match status" value="1"/>
</dbReference>
<evidence type="ECO:0000313" key="1">
    <source>
        <dbReference type="EMBL" id="GAH01534.1"/>
    </source>
</evidence>
<gene>
    <name evidence="1" type="ORF">S01H4_37602</name>
</gene>
<sequence>EISKIKIGMVKNYSYTARVFLPKNLIKFICFTKENSLVSKTIGHTKEITCLDISPNSKYIATGSEDGTIKFWEFYTGNLVRTLTCQPKLQQIKFTFNNDYLVSFGESRIKIWETMSGKLHRTLEISNLVTASLSPNNLNIICCLDNGNLDIINLMSGEVIQTTKTPKLSCITTSYDGSYIIAGANSGDIFIWKR</sequence>